<dbReference type="Pfam" id="PF00578">
    <property type="entry name" value="AhpC-TSA"/>
    <property type="match status" value="1"/>
</dbReference>
<keyword evidence="2" id="KW-0732">Signal</keyword>
<keyword evidence="5" id="KW-1185">Reference proteome</keyword>
<dbReference type="Gene3D" id="2.60.120.230">
    <property type="match status" value="1"/>
</dbReference>
<dbReference type="RefSeq" id="WP_145375561.1">
    <property type="nucleotide sequence ID" value="NZ_CP036276.1"/>
</dbReference>
<dbReference type="EMBL" id="CP036276">
    <property type="protein sequence ID" value="QDU43457.1"/>
    <property type="molecule type" value="Genomic_DNA"/>
</dbReference>
<dbReference type="InterPro" id="IPR047262">
    <property type="entry name" value="PRX-like1"/>
</dbReference>
<proteinExistence type="predicted"/>
<dbReference type="InterPro" id="IPR008977">
    <property type="entry name" value="PHM/PNGase_F_dom_sf"/>
</dbReference>
<protein>
    <submittedName>
        <fullName evidence="4">Thiol-disulfide oxidoreductase ResA</fullName>
    </submittedName>
</protein>
<feature type="chain" id="PRO_5022161368" evidence="2">
    <location>
        <begin position="23"/>
        <end position="656"/>
    </location>
</feature>
<dbReference type="Gene3D" id="2.60.120.310">
    <property type="entry name" value="Copper type II, ascorbate-dependent monooxygenase, N-terminal domain"/>
    <property type="match status" value="1"/>
</dbReference>
<dbReference type="GO" id="GO:0016715">
    <property type="term" value="F:oxidoreductase activity, acting on paired donors, with incorporation or reduction of molecular oxygen, reduced ascorbate as one donor, and incorporation of one atom of oxygen"/>
    <property type="evidence" value="ECO:0007669"/>
    <property type="project" value="InterPro"/>
</dbReference>
<dbReference type="Gene3D" id="3.40.30.10">
    <property type="entry name" value="Glutaredoxin"/>
    <property type="match status" value="1"/>
</dbReference>
<dbReference type="SUPFAM" id="SSF47473">
    <property type="entry name" value="EF-hand"/>
    <property type="match status" value="1"/>
</dbReference>
<evidence type="ECO:0000313" key="4">
    <source>
        <dbReference type="EMBL" id="QDU43457.1"/>
    </source>
</evidence>
<dbReference type="InterPro" id="IPR013766">
    <property type="entry name" value="Thioredoxin_domain"/>
</dbReference>
<evidence type="ECO:0000256" key="2">
    <source>
        <dbReference type="SAM" id="SignalP"/>
    </source>
</evidence>
<dbReference type="PROSITE" id="PS51352">
    <property type="entry name" value="THIOREDOXIN_2"/>
    <property type="match status" value="1"/>
</dbReference>
<reference evidence="4 5" key="1">
    <citation type="submission" date="2019-02" db="EMBL/GenBank/DDBJ databases">
        <title>Deep-cultivation of Planctomycetes and their phenomic and genomic characterization uncovers novel biology.</title>
        <authorList>
            <person name="Wiegand S."/>
            <person name="Jogler M."/>
            <person name="Boedeker C."/>
            <person name="Pinto D."/>
            <person name="Vollmers J."/>
            <person name="Rivas-Marin E."/>
            <person name="Kohn T."/>
            <person name="Peeters S.H."/>
            <person name="Heuer A."/>
            <person name="Rast P."/>
            <person name="Oberbeckmann S."/>
            <person name="Bunk B."/>
            <person name="Jeske O."/>
            <person name="Meyerdierks A."/>
            <person name="Storesund J.E."/>
            <person name="Kallscheuer N."/>
            <person name="Luecker S."/>
            <person name="Lage O.M."/>
            <person name="Pohl T."/>
            <person name="Merkel B.J."/>
            <person name="Hornburger P."/>
            <person name="Mueller R.-W."/>
            <person name="Bruemmer F."/>
            <person name="Labrenz M."/>
            <person name="Spormann A.M."/>
            <person name="Op den Camp H."/>
            <person name="Overmann J."/>
            <person name="Amann R."/>
            <person name="Jetten M.S.M."/>
            <person name="Mascher T."/>
            <person name="Medema M.H."/>
            <person name="Devos D.P."/>
            <person name="Kaster A.-K."/>
            <person name="Ovreas L."/>
            <person name="Rohde M."/>
            <person name="Galperin M.Y."/>
            <person name="Jogler C."/>
        </authorList>
    </citation>
    <scope>NUCLEOTIDE SEQUENCE [LARGE SCALE GENOMIC DNA]</scope>
    <source>
        <strain evidence="4 5">Mal52</strain>
    </source>
</reference>
<dbReference type="GO" id="GO:0016209">
    <property type="term" value="F:antioxidant activity"/>
    <property type="evidence" value="ECO:0007669"/>
    <property type="project" value="InterPro"/>
</dbReference>
<dbReference type="InterPro" id="IPR036939">
    <property type="entry name" value="Cu2_ascorb_mOase_N_sf"/>
</dbReference>
<feature type="domain" description="Thioredoxin" evidence="3">
    <location>
        <begin position="27"/>
        <end position="178"/>
    </location>
</feature>
<feature type="signal peptide" evidence="2">
    <location>
        <begin position="1"/>
        <end position="22"/>
    </location>
</feature>
<dbReference type="AlphaFoldDB" id="A0A517ZLX3"/>
<organism evidence="4 5">
    <name type="scientific">Symmachiella dynata</name>
    <dbReference type="NCBI Taxonomy" id="2527995"/>
    <lineage>
        <taxon>Bacteria</taxon>
        <taxon>Pseudomonadati</taxon>
        <taxon>Planctomycetota</taxon>
        <taxon>Planctomycetia</taxon>
        <taxon>Planctomycetales</taxon>
        <taxon>Planctomycetaceae</taxon>
        <taxon>Symmachiella</taxon>
    </lineage>
</organism>
<dbReference type="SUPFAM" id="SSF49742">
    <property type="entry name" value="PHM/PNGase F"/>
    <property type="match status" value="2"/>
</dbReference>
<dbReference type="PANTHER" id="PTHR43640:SF1">
    <property type="entry name" value="THIOREDOXIN-DEPENDENT PEROXIREDOXIN"/>
    <property type="match status" value="1"/>
</dbReference>
<evidence type="ECO:0000256" key="1">
    <source>
        <dbReference type="ARBA" id="ARBA00023157"/>
    </source>
</evidence>
<dbReference type="InterPro" id="IPR014784">
    <property type="entry name" value="Cu2_ascorb_mOase-like_C"/>
</dbReference>
<dbReference type="SUPFAM" id="SSF52833">
    <property type="entry name" value="Thioredoxin-like"/>
    <property type="match status" value="1"/>
</dbReference>
<dbReference type="Proteomes" id="UP000319383">
    <property type="component" value="Chromosome"/>
</dbReference>
<dbReference type="PANTHER" id="PTHR43640">
    <property type="entry name" value="OS07G0260300 PROTEIN"/>
    <property type="match status" value="1"/>
</dbReference>
<dbReference type="PROSITE" id="PS00018">
    <property type="entry name" value="EF_HAND_1"/>
    <property type="match status" value="1"/>
</dbReference>
<name>A0A517ZLX3_9PLAN</name>
<dbReference type="GO" id="GO:0005507">
    <property type="term" value="F:copper ion binding"/>
    <property type="evidence" value="ECO:0007669"/>
    <property type="project" value="InterPro"/>
</dbReference>
<dbReference type="InterPro" id="IPR018247">
    <property type="entry name" value="EF_Hand_1_Ca_BS"/>
</dbReference>
<dbReference type="InterPro" id="IPR036249">
    <property type="entry name" value="Thioredoxin-like_sf"/>
</dbReference>
<dbReference type="InterPro" id="IPR011992">
    <property type="entry name" value="EF-hand-dom_pair"/>
</dbReference>
<dbReference type="KEGG" id="sdyn:Mal52_19320"/>
<accession>A0A517ZLX3</accession>
<evidence type="ECO:0000259" key="3">
    <source>
        <dbReference type="PROSITE" id="PS51352"/>
    </source>
</evidence>
<dbReference type="InterPro" id="IPR000866">
    <property type="entry name" value="AhpC/TSA"/>
</dbReference>
<evidence type="ECO:0000313" key="5">
    <source>
        <dbReference type="Proteomes" id="UP000319383"/>
    </source>
</evidence>
<dbReference type="Gene3D" id="1.10.238.10">
    <property type="entry name" value="EF-hand"/>
    <property type="match status" value="1"/>
</dbReference>
<keyword evidence="1" id="KW-1015">Disulfide bond</keyword>
<gene>
    <name evidence="4" type="primary">resA_7</name>
    <name evidence="4" type="ORF">Mal52_19320</name>
</gene>
<sequence length="656" mass="74211" precursor="true">MTYRSFGFAVLLCAIHFTAAVAEDAGSEPQVPNTTFRLPTVDGKVVELADGSAGLTVVCFLGSECPLARLYGPGLNKLAAEFESQGVRFVGINSNLQDSTEDVREYAKQYAITFPMAKDYENQVADQYHAKRTPEVFVVDEQLAIRYRGRIDDQYLPGRARTKPAREDLKIAIEELLSGKPVTMAVTEPNGCIIGREKKGEVTTDLTFTKDIARVLNQHCVECHRPGEIGPFSLTDYDEVIGWADMMLETIDDGRMPPWHANPQHGEFSNARHMPDADKQAFTDWVEGGMPYGDVQDLPELPKFADGWLMPREPDVVVEMRERPFTVPAEGTVEYQYFVVDPGFEEDKWVTGSQVIPGNRGVVHHCIVFIRPPDGSDFRGIGWLSAYVPGQRFTMLPPHRGRKIPAGSKLVFQMHYTPNGSEQEDLTKIGLLFGKEQDITHEVLTLVGIDQEFEIPPHAADYPVEGRVERLPNQGELLAIVPHMHLRGKSFRLFGKHETDREVLLDVPQYDFNWQHVYELAEPMPLSSVKALEFTVKFDNSKANLANPDPSQHVSWGDQTWEEMAVAFFEVAVPRGKKDEWKRDKKPVDPQVREKEIQEFVATFLKNFDKDGDGEVAWLEAPLGFRRFGFRNIDKDKDRRLTKSEVEAAARQKNRF</sequence>